<gene>
    <name evidence="2" type="ORF">MVEG_12309</name>
</gene>
<evidence type="ECO:0000313" key="2">
    <source>
        <dbReference type="EMBL" id="KFH61881.1"/>
    </source>
</evidence>
<proteinExistence type="predicted"/>
<name>A0A086TIV4_9FUNG</name>
<reference evidence="2 3" key="1">
    <citation type="submission" date="2011-02" db="EMBL/GenBank/DDBJ databases">
        <title>The Genome Sequence of Mortierella verticillata NRRL 6337.</title>
        <authorList>
            <consortium name="The Broad Institute Genome Sequencing Platform"/>
            <person name="Russ C."/>
            <person name="Cuomo C."/>
            <person name="Burger G."/>
            <person name="Gray M.W."/>
            <person name="Holland P.W.H."/>
            <person name="King N."/>
            <person name="Lang F.B.F."/>
            <person name="Roger A.J."/>
            <person name="Ruiz-Trillo I."/>
            <person name="Young S.K."/>
            <person name="Zeng Q."/>
            <person name="Gargeya S."/>
            <person name="Alvarado L."/>
            <person name="Berlin A."/>
            <person name="Chapman S.B."/>
            <person name="Chen Z."/>
            <person name="Freedman E."/>
            <person name="Gellesch M."/>
            <person name="Goldberg J."/>
            <person name="Griggs A."/>
            <person name="Gujja S."/>
            <person name="Heilman E."/>
            <person name="Heiman D."/>
            <person name="Howarth C."/>
            <person name="Mehta T."/>
            <person name="Neiman D."/>
            <person name="Pearson M."/>
            <person name="Roberts A."/>
            <person name="Saif S."/>
            <person name="Shea T."/>
            <person name="Shenoy N."/>
            <person name="Sisk P."/>
            <person name="Stolte C."/>
            <person name="Sykes S."/>
            <person name="White J."/>
            <person name="Yandava C."/>
            <person name="Haas B."/>
            <person name="Nusbaum C."/>
            <person name="Birren B."/>
        </authorList>
    </citation>
    <scope>NUCLEOTIDE SEQUENCE [LARGE SCALE GENOMIC DNA]</scope>
    <source>
        <strain evidence="2 3">NRRL 6337</strain>
    </source>
</reference>
<keyword evidence="1" id="KW-1133">Transmembrane helix</keyword>
<organism evidence="2 3">
    <name type="scientific">Podila verticillata NRRL 6337</name>
    <dbReference type="NCBI Taxonomy" id="1069443"/>
    <lineage>
        <taxon>Eukaryota</taxon>
        <taxon>Fungi</taxon>
        <taxon>Fungi incertae sedis</taxon>
        <taxon>Mucoromycota</taxon>
        <taxon>Mortierellomycotina</taxon>
        <taxon>Mortierellomycetes</taxon>
        <taxon>Mortierellales</taxon>
        <taxon>Mortierellaceae</taxon>
        <taxon>Podila</taxon>
    </lineage>
</organism>
<keyword evidence="1" id="KW-0812">Transmembrane</keyword>
<evidence type="ECO:0000313" key="3">
    <source>
        <dbReference type="Proteomes" id="UP000243308"/>
    </source>
</evidence>
<dbReference type="Proteomes" id="UP000243308">
    <property type="component" value="Unassembled WGS sequence"/>
</dbReference>
<sequence length="120" mass="13383">MFGSLVLSRHTTSSRGSATISYFGALMHSALYSAMIRRSKSLRHPCPKESLLQGLISYVRNMTAPAFQLRYVALSSIMNPVVFLALIYKIITPLASKRRSSGGRTSIHWPLWQQALDKPS</sequence>
<feature type="transmembrane region" description="Helical" evidence="1">
    <location>
        <begin position="71"/>
        <end position="91"/>
    </location>
</feature>
<dbReference type="EMBL" id="KN042436">
    <property type="protein sequence ID" value="KFH61881.1"/>
    <property type="molecule type" value="Genomic_DNA"/>
</dbReference>
<keyword evidence="1" id="KW-0472">Membrane</keyword>
<keyword evidence="3" id="KW-1185">Reference proteome</keyword>
<protein>
    <submittedName>
        <fullName evidence="2">Uncharacterized protein</fullName>
    </submittedName>
</protein>
<evidence type="ECO:0000256" key="1">
    <source>
        <dbReference type="SAM" id="Phobius"/>
    </source>
</evidence>
<accession>A0A086TIV4</accession>
<dbReference type="OrthoDB" id="10389086at2759"/>
<dbReference type="AlphaFoldDB" id="A0A086TIV4"/>